<keyword evidence="4 5" id="KW-0408">Iron</keyword>
<keyword evidence="3" id="KW-0560">Oxidoreductase</keyword>
<proteinExistence type="inferred from homology"/>
<dbReference type="STRING" id="357750.A0A2S6BTS4"/>
<reference evidence="7" key="1">
    <citation type="journal article" date="2017" name="bioRxiv">
        <title>Conservation of a gene cluster reveals novel cercosporin biosynthetic mechanisms and extends production to the genus Colletotrichum.</title>
        <authorList>
            <person name="de Jonge R."/>
            <person name="Ebert M.K."/>
            <person name="Huitt-Roehl C.R."/>
            <person name="Pal P."/>
            <person name="Suttle J.C."/>
            <person name="Spanner R.E."/>
            <person name="Neubauer J.D."/>
            <person name="Jurick W.M.II."/>
            <person name="Stott K.A."/>
            <person name="Secor G.A."/>
            <person name="Thomma B.P.H.J."/>
            <person name="Van de Peer Y."/>
            <person name="Townsend C.A."/>
            <person name="Bolton M.D."/>
        </authorList>
    </citation>
    <scope>NUCLEOTIDE SEQUENCE [LARGE SCALE GENOMIC DNA]</scope>
    <source>
        <strain evidence="7">CBS538.71</strain>
    </source>
</reference>
<feature type="binding site" evidence="5">
    <location>
        <position position="344"/>
    </location>
    <ligand>
        <name>Fe cation</name>
        <dbReference type="ChEBI" id="CHEBI:24875"/>
        <note>catalytic</note>
    </ligand>
</feature>
<dbReference type="PANTHER" id="PTHR10543">
    <property type="entry name" value="BETA-CAROTENE DIOXYGENASE"/>
    <property type="match status" value="1"/>
</dbReference>
<dbReference type="GO" id="GO:0046872">
    <property type="term" value="F:metal ion binding"/>
    <property type="evidence" value="ECO:0007669"/>
    <property type="project" value="UniProtKB-KW"/>
</dbReference>
<protein>
    <recommendedName>
        <fullName evidence="8">Carotenoid oxygenase</fullName>
    </recommendedName>
</protein>
<comment type="cofactor">
    <cofactor evidence="5">
        <name>Fe(2+)</name>
        <dbReference type="ChEBI" id="CHEBI:29033"/>
    </cofactor>
    <text evidence="5">Binds 1 Fe(2+) ion per subunit.</text>
</comment>
<evidence type="ECO:0000313" key="7">
    <source>
        <dbReference type="Proteomes" id="UP000237631"/>
    </source>
</evidence>
<dbReference type="GO" id="GO:0010436">
    <property type="term" value="F:carotenoid dioxygenase activity"/>
    <property type="evidence" value="ECO:0007669"/>
    <property type="project" value="TreeGrafter"/>
</dbReference>
<organism evidence="6 7">
    <name type="scientific">Cercospora berteroae</name>
    <dbReference type="NCBI Taxonomy" id="357750"/>
    <lineage>
        <taxon>Eukaryota</taxon>
        <taxon>Fungi</taxon>
        <taxon>Dikarya</taxon>
        <taxon>Ascomycota</taxon>
        <taxon>Pezizomycotina</taxon>
        <taxon>Dothideomycetes</taxon>
        <taxon>Dothideomycetidae</taxon>
        <taxon>Mycosphaerellales</taxon>
        <taxon>Mycosphaerellaceae</taxon>
        <taxon>Cercospora</taxon>
    </lineage>
</organism>
<dbReference type="InterPro" id="IPR004294">
    <property type="entry name" value="Carotenoid_Oase"/>
</dbReference>
<evidence type="ECO:0000256" key="1">
    <source>
        <dbReference type="ARBA" id="ARBA00006787"/>
    </source>
</evidence>
<evidence type="ECO:0000313" key="6">
    <source>
        <dbReference type="EMBL" id="PPJ50878.1"/>
    </source>
</evidence>
<evidence type="ECO:0008006" key="8">
    <source>
        <dbReference type="Google" id="ProtNLM"/>
    </source>
</evidence>
<comment type="similarity">
    <text evidence="1">Belongs to the carotenoid oxygenase family.</text>
</comment>
<keyword evidence="2 5" id="KW-0479">Metal-binding</keyword>
<feature type="binding site" evidence="5">
    <location>
        <position position="220"/>
    </location>
    <ligand>
        <name>Fe cation</name>
        <dbReference type="ChEBI" id="CHEBI:24875"/>
        <note>catalytic</note>
    </ligand>
</feature>
<dbReference type="AlphaFoldDB" id="A0A2S6BTS4"/>
<evidence type="ECO:0000256" key="3">
    <source>
        <dbReference type="ARBA" id="ARBA00023002"/>
    </source>
</evidence>
<dbReference type="EMBL" id="PNEN01001773">
    <property type="protein sequence ID" value="PPJ50878.1"/>
    <property type="molecule type" value="Genomic_DNA"/>
</dbReference>
<dbReference type="Pfam" id="PF03055">
    <property type="entry name" value="RPE65"/>
    <property type="match status" value="1"/>
</dbReference>
<gene>
    <name evidence="6" type="ORF">CBER1_07099</name>
</gene>
<keyword evidence="7" id="KW-1185">Reference proteome</keyword>
<dbReference type="GO" id="GO:0016121">
    <property type="term" value="P:carotene catabolic process"/>
    <property type="evidence" value="ECO:0007669"/>
    <property type="project" value="TreeGrafter"/>
</dbReference>
<evidence type="ECO:0000256" key="5">
    <source>
        <dbReference type="PIRSR" id="PIRSR604294-1"/>
    </source>
</evidence>
<accession>A0A2S6BTS4</accession>
<dbReference type="PANTHER" id="PTHR10543:SF89">
    <property type="entry name" value="CAROTENOID 9,10(9',10')-CLEAVAGE DIOXYGENASE 1"/>
    <property type="match status" value="1"/>
</dbReference>
<evidence type="ECO:0000256" key="2">
    <source>
        <dbReference type="ARBA" id="ARBA00022723"/>
    </source>
</evidence>
<dbReference type="OrthoDB" id="407010at2759"/>
<sequence>MSTTTVATIETGSNRAEDLIKSAVAAVESVAHGGDFDAKYDDGVKPSMENRFGLKSSWDHFLPSPADMPQGRFECELDEVIVYGEIPKTIDGTWYRMLNDPHFPPAKGTPFVEGDGHLCAFRIQDGKISMKTRYVQTERWLLERKAGRRLFGMYRNPYDAHCIVQLANDATCNTNIIYWGGNLLALAERGLPYAMDPDTLETRGADSFAGQTRAKTFAAHPKVDPFKNELVTWSYNAKGLATRDFATFSISEDGVVSNENWYQQDKTGWPHDGWITENWIILANMPFTTNSEEVLKQGGHYWTFVDDQPQEFLVAPRTSGAPRHPSWKVGEFRKYVTDHGLIVHAGNAWEAEDGTLQLESHFLSFNVFPFWNPPGYKPPLPKANWVRYTIDLSQPDGTKVAPPVILQEGIYDFPVWDERFTTKPTKYVIMAEFANKFENRRPDFDHIVRLNTETGEKQVFHAGDESYVLEPAFIPRSADAPEGDGYIIFYTTRASTNKGELVILDTEDMSKPLAIAVLPFAMRKQVHGNWVDNPHPGKKLPLLTAPVKQDVRPTPWHSQLHMVS</sequence>
<comment type="caution">
    <text evidence="6">The sequence shown here is derived from an EMBL/GenBank/DDBJ whole genome shotgun (WGS) entry which is preliminary data.</text>
</comment>
<evidence type="ECO:0000256" key="4">
    <source>
        <dbReference type="ARBA" id="ARBA00023004"/>
    </source>
</evidence>
<feature type="binding site" evidence="5">
    <location>
        <position position="271"/>
    </location>
    <ligand>
        <name>Fe cation</name>
        <dbReference type="ChEBI" id="CHEBI:24875"/>
        <note>catalytic</note>
    </ligand>
</feature>
<dbReference type="Proteomes" id="UP000237631">
    <property type="component" value="Unassembled WGS sequence"/>
</dbReference>
<feature type="binding site" evidence="5">
    <location>
        <position position="527"/>
    </location>
    <ligand>
        <name>Fe cation</name>
        <dbReference type="ChEBI" id="CHEBI:24875"/>
        <note>catalytic</note>
    </ligand>
</feature>
<name>A0A2S6BTS4_9PEZI</name>